<sequence length="607" mass="69662">MKSIKTKYLLLFLIVFISYFASAQRKTIEIKYAGFGEKDEEKFPGAQILTRNDAQQIHIFHDGIDMYCDKAIFYGKEDFVEAYGNVKMVQGDTINLNSKYAEYSGKTQLAFASGDVILTEPQSILTTDTLYFNRAKQEAYYKTGGKVVRDSSGTITSKIGRYFMPRKKYRFQDSVKLVNPEYTLKTKILDYYTDTGHAYMYGPSTIEDAASKIYCERGFYDTESDTGYFVKKSRIDYDNRVFEGDSMYFDRNKNFASATNNIKVTDTLNNSIVKGHYAEVYRAKDSVFITKRALAITLQEKDSIFMHADTLMVTGKPEHRITRAYYNAKIYKSDISGKADSVHVDQKTGLTQLINLARMNKGDAFSAARKPILWNVKNQMTGDTIHLKSNPKTEKLDSLIVFYNAFVISKDTLSDDGYNQISGKRLIGLFDDENNLKQVDILKNAESINYSRNENGELIGIEKSKSADIEMYFENKELTELRKLRQFDGKLYTEEDFPANARKLRGFDWREDERPASVEDLFVDDPPLNLPVIKGLEPYNDEEEFFNDDLIGRVKKADQEAEDKNLIKKDEKPKASRNVPNKFLNKKDTSKEKTGKKLNKIPDLKKD</sequence>
<dbReference type="Pfam" id="PF13100">
    <property type="entry name" value="OstA_2"/>
    <property type="match status" value="1"/>
</dbReference>
<dbReference type="GO" id="GO:0009279">
    <property type="term" value="C:cell outer membrane"/>
    <property type="evidence" value="ECO:0007669"/>
    <property type="project" value="TreeGrafter"/>
</dbReference>
<feature type="domain" description="Organic solvent tolerance-like N-terminal" evidence="4">
    <location>
        <begin position="36"/>
        <end position="186"/>
    </location>
</feature>
<dbReference type="GO" id="GO:0017089">
    <property type="term" value="F:glycolipid transfer activity"/>
    <property type="evidence" value="ECO:0007669"/>
    <property type="project" value="TreeGrafter"/>
</dbReference>
<evidence type="ECO:0000256" key="1">
    <source>
        <dbReference type="ARBA" id="ARBA00022729"/>
    </source>
</evidence>
<protein>
    <recommendedName>
        <fullName evidence="4">Organic solvent tolerance-like N-terminal domain-containing protein</fullName>
    </recommendedName>
</protein>
<evidence type="ECO:0000256" key="2">
    <source>
        <dbReference type="SAM" id="MobiDB-lite"/>
    </source>
</evidence>
<dbReference type="InterPro" id="IPR005653">
    <property type="entry name" value="OstA-like_N"/>
</dbReference>
<accession>A0A2T1NAT0</accession>
<proteinExistence type="predicted"/>
<dbReference type="Gene3D" id="2.60.450.10">
    <property type="entry name" value="Lipopolysaccharide (LPS) transport protein A like domain"/>
    <property type="match status" value="1"/>
</dbReference>
<reference evidence="5 6" key="1">
    <citation type="submission" date="2018-03" db="EMBL/GenBank/DDBJ databases">
        <title>Mesoflavibacter sp. HG37 and Mesoflavibacter sp. HG96 sp.nov., two marine bacteria isolated from seawater of Western Pacific Ocean.</title>
        <authorList>
            <person name="Cheng H."/>
            <person name="Wu Y.-H."/>
            <person name="Guo L.-L."/>
            <person name="Xu X.-W."/>
        </authorList>
    </citation>
    <scope>NUCLEOTIDE SEQUENCE [LARGE SCALE GENOMIC DNA]</scope>
    <source>
        <strain evidence="5 6">KCTC 42117</strain>
    </source>
</reference>
<feature type="compositionally biased region" description="Basic and acidic residues" evidence="2">
    <location>
        <begin position="585"/>
        <end position="607"/>
    </location>
</feature>
<evidence type="ECO:0000259" key="4">
    <source>
        <dbReference type="Pfam" id="PF13100"/>
    </source>
</evidence>
<dbReference type="EMBL" id="PXOT01000024">
    <property type="protein sequence ID" value="PSG89254.1"/>
    <property type="molecule type" value="Genomic_DNA"/>
</dbReference>
<dbReference type="PANTHER" id="PTHR36504">
    <property type="entry name" value="LIPOPOLYSACCHARIDE EXPORT SYSTEM PROTEIN LPTA"/>
    <property type="match status" value="1"/>
</dbReference>
<feature type="region of interest" description="Disordered" evidence="2">
    <location>
        <begin position="558"/>
        <end position="607"/>
    </location>
</feature>
<feature type="signal peptide" evidence="3">
    <location>
        <begin position="1"/>
        <end position="23"/>
    </location>
</feature>
<dbReference type="AlphaFoldDB" id="A0A2T1NAT0"/>
<dbReference type="Proteomes" id="UP000238430">
    <property type="component" value="Unassembled WGS sequence"/>
</dbReference>
<dbReference type="GO" id="GO:0015920">
    <property type="term" value="P:lipopolysaccharide transport"/>
    <property type="evidence" value="ECO:0007669"/>
    <property type="project" value="TreeGrafter"/>
</dbReference>
<gene>
    <name evidence="5" type="ORF">C7H61_09885</name>
</gene>
<evidence type="ECO:0000313" key="6">
    <source>
        <dbReference type="Proteomes" id="UP000238430"/>
    </source>
</evidence>
<keyword evidence="1 3" id="KW-0732">Signal</keyword>
<dbReference type="InterPro" id="IPR052037">
    <property type="entry name" value="LPS_export_LptA"/>
</dbReference>
<dbReference type="GO" id="GO:0030288">
    <property type="term" value="C:outer membrane-bounded periplasmic space"/>
    <property type="evidence" value="ECO:0007669"/>
    <property type="project" value="TreeGrafter"/>
</dbReference>
<evidence type="ECO:0000256" key="3">
    <source>
        <dbReference type="SAM" id="SignalP"/>
    </source>
</evidence>
<dbReference type="PANTHER" id="PTHR36504:SF1">
    <property type="entry name" value="LIPOPOLYSACCHARIDE EXPORT SYSTEM PROTEIN LPTA"/>
    <property type="match status" value="1"/>
</dbReference>
<feature type="compositionally biased region" description="Basic and acidic residues" evidence="2">
    <location>
        <begin position="558"/>
        <end position="574"/>
    </location>
</feature>
<organism evidence="5 6">
    <name type="scientific">Mesoflavibacter zeaxanthinifaciens subsp. sabulilitoris</name>
    <dbReference type="NCBI Taxonomy" id="1520893"/>
    <lineage>
        <taxon>Bacteria</taxon>
        <taxon>Pseudomonadati</taxon>
        <taxon>Bacteroidota</taxon>
        <taxon>Flavobacteriia</taxon>
        <taxon>Flavobacteriales</taxon>
        <taxon>Flavobacteriaceae</taxon>
        <taxon>Mesoflavibacter</taxon>
    </lineage>
</organism>
<evidence type="ECO:0000313" key="5">
    <source>
        <dbReference type="EMBL" id="PSG89254.1"/>
    </source>
</evidence>
<keyword evidence="6" id="KW-1185">Reference proteome</keyword>
<dbReference type="OrthoDB" id="9805931at2"/>
<feature type="chain" id="PRO_5015635901" description="Organic solvent tolerance-like N-terminal domain-containing protein" evidence="3">
    <location>
        <begin position="24"/>
        <end position="607"/>
    </location>
</feature>
<dbReference type="RefSeq" id="WP_106679363.1">
    <property type="nucleotide sequence ID" value="NZ_JACHWV010000003.1"/>
</dbReference>
<name>A0A2T1NAT0_9FLAO</name>
<comment type="caution">
    <text evidence="5">The sequence shown here is derived from an EMBL/GenBank/DDBJ whole genome shotgun (WGS) entry which is preliminary data.</text>
</comment>